<name>A0A2X2X1Z4_CITKO</name>
<gene>
    <name evidence="1" type="ORF">NCTC10786_06292</name>
</gene>
<evidence type="ECO:0000313" key="1">
    <source>
        <dbReference type="EMBL" id="SQB42065.1"/>
    </source>
</evidence>
<dbReference type="Proteomes" id="UP000251584">
    <property type="component" value="Unassembled WGS sequence"/>
</dbReference>
<dbReference type="AlphaFoldDB" id="A0A2X2X1Z4"/>
<organism evidence="1 2">
    <name type="scientific">Citrobacter koseri</name>
    <name type="common">Citrobacter diversus</name>
    <dbReference type="NCBI Taxonomy" id="545"/>
    <lineage>
        <taxon>Bacteria</taxon>
        <taxon>Pseudomonadati</taxon>
        <taxon>Pseudomonadota</taxon>
        <taxon>Gammaproteobacteria</taxon>
        <taxon>Enterobacterales</taxon>
        <taxon>Enterobacteriaceae</taxon>
        <taxon>Citrobacter</taxon>
    </lineage>
</organism>
<sequence length="97" mass="10382">MKQVRIGLIGTGYIGKAHAIAYAQAPTVFNLQGRLVREMVAEVTAGAGGGTGAGIRVSSFDPATGVSWWQTRISMWWISVRPNHLHKRDGAGGHSPR</sequence>
<reference evidence="1 2" key="1">
    <citation type="submission" date="2018-06" db="EMBL/GenBank/DDBJ databases">
        <authorList>
            <consortium name="Pathogen Informatics"/>
            <person name="Doyle S."/>
        </authorList>
    </citation>
    <scope>NUCLEOTIDE SEQUENCE [LARGE SCALE GENOMIC DNA]</scope>
    <source>
        <strain evidence="1 2">NCTC10786</strain>
    </source>
</reference>
<evidence type="ECO:0008006" key="3">
    <source>
        <dbReference type="Google" id="ProtNLM"/>
    </source>
</evidence>
<evidence type="ECO:0000313" key="2">
    <source>
        <dbReference type="Proteomes" id="UP000251584"/>
    </source>
</evidence>
<accession>A0A2X2X1Z4</accession>
<dbReference type="EMBL" id="UAVY01000011">
    <property type="protein sequence ID" value="SQB42065.1"/>
    <property type="molecule type" value="Genomic_DNA"/>
</dbReference>
<protein>
    <recommendedName>
        <fullName evidence="3">Oxidoreductase</fullName>
    </recommendedName>
</protein>
<proteinExistence type="predicted"/>